<reference evidence="2 3" key="1">
    <citation type="journal article" date="2012" name="Genome Biol.">
        <title>Genome and low-iron response of an oceanic diatom adapted to chronic iron limitation.</title>
        <authorList>
            <person name="Lommer M."/>
            <person name="Specht M."/>
            <person name="Roy A.S."/>
            <person name="Kraemer L."/>
            <person name="Andreson R."/>
            <person name="Gutowska M.A."/>
            <person name="Wolf J."/>
            <person name="Bergner S.V."/>
            <person name="Schilhabel M.B."/>
            <person name="Klostermeier U.C."/>
            <person name="Beiko R.G."/>
            <person name="Rosenstiel P."/>
            <person name="Hippler M."/>
            <person name="Laroche J."/>
        </authorList>
    </citation>
    <scope>NUCLEOTIDE SEQUENCE [LARGE SCALE GENOMIC DNA]</scope>
    <source>
        <strain evidence="2 3">CCMP1005</strain>
    </source>
</reference>
<dbReference type="AlphaFoldDB" id="K0RLH2"/>
<comment type="caution">
    <text evidence="2">The sequence shown here is derived from an EMBL/GenBank/DDBJ whole genome shotgun (WGS) entry which is preliminary data.</text>
</comment>
<evidence type="ECO:0000313" key="3">
    <source>
        <dbReference type="Proteomes" id="UP000266841"/>
    </source>
</evidence>
<evidence type="ECO:0000313" key="2">
    <source>
        <dbReference type="EMBL" id="EJK53124.1"/>
    </source>
</evidence>
<evidence type="ECO:0000256" key="1">
    <source>
        <dbReference type="SAM" id="MobiDB-lite"/>
    </source>
</evidence>
<organism evidence="2 3">
    <name type="scientific">Thalassiosira oceanica</name>
    <name type="common">Marine diatom</name>
    <dbReference type="NCBI Taxonomy" id="159749"/>
    <lineage>
        <taxon>Eukaryota</taxon>
        <taxon>Sar</taxon>
        <taxon>Stramenopiles</taxon>
        <taxon>Ochrophyta</taxon>
        <taxon>Bacillariophyta</taxon>
        <taxon>Coscinodiscophyceae</taxon>
        <taxon>Thalassiosirophycidae</taxon>
        <taxon>Thalassiosirales</taxon>
        <taxon>Thalassiosiraceae</taxon>
        <taxon>Thalassiosira</taxon>
    </lineage>
</organism>
<proteinExistence type="predicted"/>
<dbReference type="Proteomes" id="UP000266841">
    <property type="component" value="Unassembled WGS sequence"/>
</dbReference>
<dbReference type="EMBL" id="AGNL01038450">
    <property type="protein sequence ID" value="EJK53124.1"/>
    <property type="molecule type" value="Genomic_DNA"/>
</dbReference>
<accession>K0RLH2</accession>
<name>K0RLH2_THAOC</name>
<sequence>ADSDPSRGSMSESMVIAETIVASSPPRTVISARSPPGLGALAGISVGGAVGCSRRGAPSSRSSDPAGPVGGPALSIGKGDPQQASPTPLAAGCPPNDSPWLWPLTGPSARPTTDSGQA</sequence>
<feature type="non-terminal residue" evidence="2">
    <location>
        <position position="1"/>
    </location>
</feature>
<protein>
    <submittedName>
        <fullName evidence="2">Uncharacterized protein</fullName>
    </submittedName>
</protein>
<keyword evidence="3" id="KW-1185">Reference proteome</keyword>
<gene>
    <name evidence="2" type="ORF">THAOC_27497</name>
</gene>
<feature type="region of interest" description="Disordered" evidence="1">
    <location>
        <begin position="52"/>
        <end position="118"/>
    </location>
</feature>